<evidence type="ECO:0000259" key="11">
    <source>
        <dbReference type="Pfam" id="PF02518"/>
    </source>
</evidence>
<dbReference type="InterPro" id="IPR003594">
    <property type="entry name" value="HATPase_dom"/>
</dbReference>
<organism evidence="13 14">
    <name type="scientific">Catenulispora yoronensis</name>
    <dbReference type="NCBI Taxonomy" id="450799"/>
    <lineage>
        <taxon>Bacteria</taxon>
        <taxon>Bacillati</taxon>
        <taxon>Actinomycetota</taxon>
        <taxon>Actinomycetes</taxon>
        <taxon>Catenulisporales</taxon>
        <taxon>Catenulisporaceae</taxon>
        <taxon>Catenulispora</taxon>
    </lineage>
</organism>
<reference evidence="14" key="1">
    <citation type="journal article" date="2019" name="Int. J. Syst. Evol. Microbiol.">
        <title>The Global Catalogue of Microorganisms (GCM) 10K type strain sequencing project: providing services to taxonomists for standard genome sequencing and annotation.</title>
        <authorList>
            <consortium name="The Broad Institute Genomics Platform"/>
            <consortium name="The Broad Institute Genome Sequencing Center for Infectious Disease"/>
            <person name="Wu L."/>
            <person name="Ma J."/>
        </authorList>
    </citation>
    <scope>NUCLEOTIDE SEQUENCE [LARGE SCALE GENOMIC DNA]</scope>
    <source>
        <strain evidence="14">JCM 16014</strain>
    </source>
</reference>
<feature type="transmembrane region" description="Helical" evidence="10">
    <location>
        <begin position="59"/>
        <end position="76"/>
    </location>
</feature>
<dbReference type="RefSeq" id="WP_344668784.1">
    <property type="nucleotide sequence ID" value="NZ_BAAAQN010000039.1"/>
</dbReference>
<sequence length="417" mass="44929">MTDEQQPAARPSRPWLAWLWMERSTIGLPMALLVFDVLGTLGAYGKWHGTLNTVDVRPLDWIAWVLIAAGPVALHHRRRVPRVALAICLSATLLYLLMGYAYGPIFLNALVAVVVIGGVGYRREVWTSSVLFAIGMLWVPAHNKPHQTRTDLVDVLSTIGWLLALLILAELFRVLRQRALESARAREQGIRAREQEARRQASEERLEIARELHDVLAHSISLIAVQANVALEVMDRRPEQARIALSAIKDASRSALGEVRSVLTVLRGDQAAPRDPAPDLGRLAHLVEMAEAAGLKVALSVVGDLDAVPLAVGQAGYRIVQESLTNVVRHAGAARAWILVESAAGLRLRITDDGRGAPLGFDGAACADGTDGAGTGNGLPGMRERATALGGSLTARTVPGGGFRIDAFIPYPEETTA</sequence>
<dbReference type="Proteomes" id="UP001500751">
    <property type="component" value="Unassembled WGS sequence"/>
</dbReference>
<keyword evidence="9" id="KW-0175">Coiled coil</keyword>
<feature type="transmembrane region" description="Helical" evidence="10">
    <location>
        <begin position="26"/>
        <end position="47"/>
    </location>
</feature>
<name>A0ABP5GFZ2_9ACTN</name>
<dbReference type="EMBL" id="BAAAQN010000039">
    <property type="protein sequence ID" value="GAA2045816.1"/>
    <property type="molecule type" value="Genomic_DNA"/>
</dbReference>
<feature type="domain" description="Histidine kinase/HSP90-like ATPase" evidence="11">
    <location>
        <begin position="317"/>
        <end position="411"/>
    </location>
</feature>
<keyword evidence="10" id="KW-0812">Transmembrane</keyword>
<dbReference type="Pfam" id="PF02518">
    <property type="entry name" value="HATPase_c"/>
    <property type="match status" value="1"/>
</dbReference>
<evidence type="ECO:0000256" key="6">
    <source>
        <dbReference type="ARBA" id="ARBA00022777"/>
    </source>
</evidence>
<keyword evidence="10" id="KW-1133">Transmembrane helix</keyword>
<keyword evidence="14" id="KW-1185">Reference proteome</keyword>
<dbReference type="PANTHER" id="PTHR24421">
    <property type="entry name" value="NITRATE/NITRITE SENSOR PROTEIN NARX-RELATED"/>
    <property type="match status" value="1"/>
</dbReference>
<dbReference type="InterPro" id="IPR011712">
    <property type="entry name" value="Sig_transdc_His_kin_sub3_dim/P"/>
</dbReference>
<dbReference type="GO" id="GO:0016301">
    <property type="term" value="F:kinase activity"/>
    <property type="evidence" value="ECO:0007669"/>
    <property type="project" value="UniProtKB-KW"/>
</dbReference>
<keyword evidence="6 13" id="KW-0418">Kinase</keyword>
<keyword evidence="5" id="KW-0547">Nucleotide-binding</keyword>
<dbReference type="CDD" id="cd16917">
    <property type="entry name" value="HATPase_UhpB-NarQ-NarX-like"/>
    <property type="match status" value="1"/>
</dbReference>
<evidence type="ECO:0000256" key="8">
    <source>
        <dbReference type="ARBA" id="ARBA00023012"/>
    </source>
</evidence>
<keyword evidence="10" id="KW-0472">Membrane</keyword>
<evidence type="ECO:0000256" key="7">
    <source>
        <dbReference type="ARBA" id="ARBA00022840"/>
    </source>
</evidence>
<evidence type="ECO:0000256" key="4">
    <source>
        <dbReference type="ARBA" id="ARBA00022679"/>
    </source>
</evidence>
<evidence type="ECO:0000256" key="1">
    <source>
        <dbReference type="ARBA" id="ARBA00000085"/>
    </source>
</evidence>
<evidence type="ECO:0000313" key="14">
    <source>
        <dbReference type="Proteomes" id="UP001500751"/>
    </source>
</evidence>
<keyword evidence="3" id="KW-0597">Phosphoprotein</keyword>
<evidence type="ECO:0000256" key="3">
    <source>
        <dbReference type="ARBA" id="ARBA00022553"/>
    </source>
</evidence>
<keyword evidence="4" id="KW-0808">Transferase</keyword>
<evidence type="ECO:0000313" key="13">
    <source>
        <dbReference type="EMBL" id="GAA2045816.1"/>
    </source>
</evidence>
<gene>
    <name evidence="13" type="ORF">GCM10009839_57490</name>
</gene>
<evidence type="ECO:0000256" key="9">
    <source>
        <dbReference type="SAM" id="Coils"/>
    </source>
</evidence>
<accession>A0ABP5GFZ2</accession>
<feature type="coiled-coil region" evidence="9">
    <location>
        <begin position="180"/>
        <end position="212"/>
    </location>
</feature>
<evidence type="ECO:0000259" key="12">
    <source>
        <dbReference type="Pfam" id="PF07730"/>
    </source>
</evidence>
<dbReference type="Gene3D" id="3.30.565.10">
    <property type="entry name" value="Histidine kinase-like ATPase, C-terminal domain"/>
    <property type="match status" value="1"/>
</dbReference>
<dbReference type="Pfam" id="PF07730">
    <property type="entry name" value="HisKA_3"/>
    <property type="match status" value="1"/>
</dbReference>
<comment type="catalytic activity">
    <reaction evidence="1">
        <text>ATP + protein L-histidine = ADP + protein N-phospho-L-histidine.</text>
        <dbReference type="EC" id="2.7.13.3"/>
    </reaction>
</comment>
<feature type="transmembrane region" description="Helical" evidence="10">
    <location>
        <begin position="83"/>
        <end position="99"/>
    </location>
</feature>
<evidence type="ECO:0000256" key="5">
    <source>
        <dbReference type="ARBA" id="ARBA00022741"/>
    </source>
</evidence>
<feature type="domain" description="Signal transduction histidine kinase subgroup 3 dimerisation and phosphoacceptor" evidence="12">
    <location>
        <begin position="204"/>
        <end position="269"/>
    </location>
</feature>
<evidence type="ECO:0000256" key="10">
    <source>
        <dbReference type="SAM" id="Phobius"/>
    </source>
</evidence>
<keyword evidence="8" id="KW-0902">Two-component regulatory system</keyword>
<protein>
    <recommendedName>
        <fullName evidence="2">histidine kinase</fullName>
        <ecNumber evidence="2">2.7.13.3</ecNumber>
    </recommendedName>
</protein>
<dbReference type="Gene3D" id="1.20.5.1930">
    <property type="match status" value="1"/>
</dbReference>
<comment type="caution">
    <text evidence="13">The sequence shown here is derived from an EMBL/GenBank/DDBJ whole genome shotgun (WGS) entry which is preliminary data.</text>
</comment>
<feature type="transmembrane region" description="Helical" evidence="10">
    <location>
        <begin position="126"/>
        <end position="143"/>
    </location>
</feature>
<dbReference type="InterPro" id="IPR036890">
    <property type="entry name" value="HATPase_C_sf"/>
</dbReference>
<dbReference type="InterPro" id="IPR050482">
    <property type="entry name" value="Sensor_HK_TwoCompSys"/>
</dbReference>
<keyword evidence="7" id="KW-0067">ATP-binding</keyword>
<dbReference type="SUPFAM" id="SSF55874">
    <property type="entry name" value="ATPase domain of HSP90 chaperone/DNA topoisomerase II/histidine kinase"/>
    <property type="match status" value="1"/>
</dbReference>
<dbReference type="EC" id="2.7.13.3" evidence="2"/>
<dbReference type="PANTHER" id="PTHR24421:SF10">
    <property type="entry name" value="NITRATE_NITRITE SENSOR PROTEIN NARQ"/>
    <property type="match status" value="1"/>
</dbReference>
<evidence type="ECO:0000256" key="2">
    <source>
        <dbReference type="ARBA" id="ARBA00012438"/>
    </source>
</evidence>
<proteinExistence type="predicted"/>
<feature type="transmembrane region" description="Helical" evidence="10">
    <location>
        <begin position="155"/>
        <end position="175"/>
    </location>
</feature>